<evidence type="ECO:0000313" key="2">
    <source>
        <dbReference type="Proteomes" id="UP001108027"/>
    </source>
</evidence>
<gene>
    <name evidence="1" type="ORF">LL252_17980</name>
</gene>
<evidence type="ECO:0000313" key="1">
    <source>
        <dbReference type="EMBL" id="MCC4310458.1"/>
    </source>
</evidence>
<organism evidence="1 2">
    <name type="scientific">Alloalcanivorax marinus</name>
    <dbReference type="NCBI Taxonomy" id="1177169"/>
    <lineage>
        <taxon>Bacteria</taxon>
        <taxon>Pseudomonadati</taxon>
        <taxon>Pseudomonadota</taxon>
        <taxon>Gammaproteobacteria</taxon>
        <taxon>Oceanospirillales</taxon>
        <taxon>Alcanivoracaceae</taxon>
        <taxon>Alloalcanivorax</taxon>
    </lineage>
</organism>
<keyword evidence="2" id="KW-1185">Reference proteome</keyword>
<dbReference type="Proteomes" id="UP001108027">
    <property type="component" value="Unassembled WGS sequence"/>
</dbReference>
<reference evidence="1" key="1">
    <citation type="submission" date="2021-10" db="EMBL/GenBank/DDBJ databases">
        <title>The diversity and Nitrogen Metabolism of Culturable Nitrate-Utilizing Bacteria Within the Oxygen Minimum Zone of the Changjiang (Yangtze River)Estuary.</title>
        <authorList>
            <person name="Zhang D."/>
            <person name="Zheng J."/>
            <person name="Liu S."/>
            <person name="He W."/>
        </authorList>
    </citation>
    <scope>NUCLEOTIDE SEQUENCE</scope>
    <source>
        <strain evidence="1">FXH-223</strain>
    </source>
</reference>
<dbReference type="EMBL" id="JAJGNA010000039">
    <property type="protein sequence ID" value="MCC4310458.1"/>
    <property type="molecule type" value="Genomic_DNA"/>
</dbReference>
<protein>
    <submittedName>
        <fullName evidence="1">Uncharacterized protein</fullName>
    </submittedName>
</protein>
<dbReference type="RefSeq" id="WP_228235147.1">
    <property type="nucleotide sequence ID" value="NZ_ARXL01000039.1"/>
</dbReference>
<comment type="caution">
    <text evidence="1">The sequence shown here is derived from an EMBL/GenBank/DDBJ whole genome shotgun (WGS) entry which is preliminary data.</text>
</comment>
<accession>A0A9Q3YTB7</accession>
<name>A0A9Q3YTB7_9GAMM</name>
<dbReference type="AlphaFoldDB" id="A0A9Q3YTB7"/>
<proteinExistence type="predicted"/>
<sequence>MDDKIGFPTQAEAVSYLFKVFSILPAKRDSRVDELEKKQFQRLLKRLRDEEGLLLKNFDIAVETFKTRLERDLSDPSAREVIIKVLAELHYSYSRLLVEEGTYRSKVDTLRKPLKVATHSM</sequence>